<evidence type="ECO:0000313" key="2">
    <source>
        <dbReference type="Proteomes" id="UP000708208"/>
    </source>
</evidence>
<accession>A0A8J2K714</accession>
<protein>
    <submittedName>
        <fullName evidence="1">Uncharacterized protein</fullName>
    </submittedName>
</protein>
<evidence type="ECO:0000313" key="1">
    <source>
        <dbReference type="EMBL" id="CAG7730704.1"/>
    </source>
</evidence>
<sequence length="155" mass="17241">MHSKHPQYGGSNYNNFYAIIHLSDPLVFNEFVQPGKFPKFGGACEFETGGPVTCGNSNVVVGCLAWTEHNCQKTEVAVFSMLPEAWFNEQIKEATKKCRVSPTTPPPKDCCNNGDTINGDPVKNFSGKAFIWQVPRYATNSDSLFNFETSKHRKA</sequence>
<dbReference type="Proteomes" id="UP000708208">
    <property type="component" value="Unassembled WGS sequence"/>
</dbReference>
<name>A0A8J2K714_9HEXA</name>
<reference evidence="1" key="1">
    <citation type="submission" date="2021-06" db="EMBL/GenBank/DDBJ databases">
        <authorList>
            <person name="Hodson N. C."/>
            <person name="Mongue J. A."/>
            <person name="Jaron S. K."/>
        </authorList>
    </citation>
    <scope>NUCLEOTIDE SEQUENCE</scope>
</reference>
<keyword evidence="2" id="KW-1185">Reference proteome</keyword>
<organism evidence="1 2">
    <name type="scientific">Allacma fusca</name>
    <dbReference type="NCBI Taxonomy" id="39272"/>
    <lineage>
        <taxon>Eukaryota</taxon>
        <taxon>Metazoa</taxon>
        <taxon>Ecdysozoa</taxon>
        <taxon>Arthropoda</taxon>
        <taxon>Hexapoda</taxon>
        <taxon>Collembola</taxon>
        <taxon>Symphypleona</taxon>
        <taxon>Sminthuridae</taxon>
        <taxon>Allacma</taxon>
    </lineage>
</organism>
<dbReference type="EMBL" id="CAJVCH010198606">
    <property type="protein sequence ID" value="CAG7730704.1"/>
    <property type="molecule type" value="Genomic_DNA"/>
</dbReference>
<dbReference type="AlphaFoldDB" id="A0A8J2K714"/>
<proteinExistence type="predicted"/>
<gene>
    <name evidence="1" type="ORF">AFUS01_LOCUS19327</name>
</gene>
<comment type="caution">
    <text evidence="1">The sequence shown here is derived from an EMBL/GenBank/DDBJ whole genome shotgun (WGS) entry which is preliminary data.</text>
</comment>